<dbReference type="EMBL" id="JADBGQ010000006">
    <property type="protein sequence ID" value="KAG5392906.1"/>
    <property type="molecule type" value="Genomic_DNA"/>
</dbReference>
<protein>
    <submittedName>
        <fullName evidence="1">Uncharacterized protein</fullName>
    </submittedName>
</protein>
<evidence type="ECO:0000313" key="1">
    <source>
        <dbReference type="EMBL" id="KAG5392906.1"/>
    </source>
</evidence>
<evidence type="ECO:0000313" key="2">
    <source>
        <dbReference type="Proteomes" id="UP000823674"/>
    </source>
</evidence>
<keyword evidence="2" id="KW-1185">Reference proteome</keyword>
<accession>A0ABQ7M4L2</accession>
<comment type="caution">
    <text evidence="1">The sequence shown here is derived from an EMBL/GenBank/DDBJ whole genome shotgun (WGS) entry which is preliminary data.</text>
</comment>
<proteinExistence type="predicted"/>
<gene>
    <name evidence="1" type="primary">A06g503080.1_BraROA</name>
    <name evidence="1" type="ORF">IGI04_022869</name>
</gene>
<organism evidence="1 2">
    <name type="scientific">Brassica rapa subsp. trilocularis</name>
    <dbReference type="NCBI Taxonomy" id="1813537"/>
    <lineage>
        <taxon>Eukaryota</taxon>
        <taxon>Viridiplantae</taxon>
        <taxon>Streptophyta</taxon>
        <taxon>Embryophyta</taxon>
        <taxon>Tracheophyta</taxon>
        <taxon>Spermatophyta</taxon>
        <taxon>Magnoliopsida</taxon>
        <taxon>eudicotyledons</taxon>
        <taxon>Gunneridae</taxon>
        <taxon>Pentapetalae</taxon>
        <taxon>rosids</taxon>
        <taxon>malvids</taxon>
        <taxon>Brassicales</taxon>
        <taxon>Brassicaceae</taxon>
        <taxon>Brassiceae</taxon>
        <taxon>Brassica</taxon>
    </lineage>
</organism>
<reference evidence="1 2" key="1">
    <citation type="submission" date="2021-03" db="EMBL/GenBank/DDBJ databases">
        <authorList>
            <person name="King G.J."/>
            <person name="Bancroft I."/>
            <person name="Baten A."/>
            <person name="Bloomfield J."/>
            <person name="Borpatragohain P."/>
            <person name="He Z."/>
            <person name="Irish N."/>
            <person name="Irwin J."/>
            <person name="Liu K."/>
            <person name="Mauleon R.P."/>
            <person name="Moore J."/>
            <person name="Morris R."/>
            <person name="Ostergaard L."/>
            <person name="Wang B."/>
            <person name="Wells R."/>
        </authorList>
    </citation>
    <scope>NUCLEOTIDE SEQUENCE [LARGE SCALE GENOMIC DNA]</scope>
    <source>
        <strain evidence="1">R-o-18</strain>
        <tissue evidence="1">Leaf</tissue>
    </source>
</reference>
<sequence length="99" mass="11442">MLASYVIFTNVKAGRCSNSNTTEGNRENVEIYMADYIYPAFDLRVRELSSHQHFLRYSAPISKRKKKNKKNKMKRVKGRRGNTSLIGKESNLKIVKGFL</sequence>
<dbReference type="Proteomes" id="UP000823674">
    <property type="component" value="Chromosome A06"/>
</dbReference>
<name>A0ABQ7M4L2_BRACM</name>